<dbReference type="AlphaFoldDB" id="A0A5N5T700"/>
<reference evidence="2 3" key="1">
    <citation type="journal article" date="2019" name="PLoS Biol.">
        <title>Sex chromosomes control vertical transmission of feminizing Wolbachia symbionts in an isopod.</title>
        <authorList>
            <person name="Becking T."/>
            <person name="Chebbi M.A."/>
            <person name="Giraud I."/>
            <person name="Moumen B."/>
            <person name="Laverre T."/>
            <person name="Caubet Y."/>
            <person name="Peccoud J."/>
            <person name="Gilbert C."/>
            <person name="Cordaux R."/>
        </authorList>
    </citation>
    <scope>NUCLEOTIDE SEQUENCE [LARGE SCALE GENOMIC DNA]</scope>
    <source>
        <strain evidence="2">ANa2</strain>
        <tissue evidence="2">Whole body excluding digestive tract and cuticle</tissue>
    </source>
</reference>
<name>A0A5N5T700_9CRUS</name>
<evidence type="ECO:0000313" key="3">
    <source>
        <dbReference type="Proteomes" id="UP000326759"/>
    </source>
</evidence>
<organism evidence="2 3">
    <name type="scientific">Armadillidium nasatum</name>
    <dbReference type="NCBI Taxonomy" id="96803"/>
    <lineage>
        <taxon>Eukaryota</taxon>
        <taxon>Metazoa</taxon>
        <taxon>Ecdysozoa</taxon>
        <taxon>Arthropoda</taxon>
        <taxon>Crustacea</taxon>
        <taxon>Multicrustacea</taxon>
        <taxon>Malacostraca</taxon>
        <taxon>Eumalacostraca</taxon>
        <taxon>Peracarida</taxon>
        <taxon>Isopoda</taxon>
        <taxon>Oniscidea</taxon>
        <taxon>Crinocheta</taxon>
        <taxon>Armadillidiidae</taxon>
        <taxon>Armadillidium</taxon>
    </lineage>
</organism>
<gene>
    <name evidence="2" type="ORF">Anas_07009</name>
</gene>
<accession>A0A5N5T700</accession>
<protein>
    <submittedName>
        <fullName evidence="2">Uncharacterized protein</fullName>
    </submittedName>
</protein>
<comment type="caution">
    <text evidence="2">The sequence shown here is derived from an EMBL/GenBank/DDBJ whole genome shotgun (WGS) entry which is preliminary data.</text>
</comment>
<feature type="transmembrane region" description="Helical" evidence="1">
    <location>
        <begin position="28"/>
        <end position="49"/>
    </location>
</feature>
<evidence type="ECO:0000313" key="2">
    <source>
        <dbReference type="EMBL" id="KAB7500825.1"/>
    </source>
</evidence>
<proteinExistence type="predicted"/>
<dbReference type="EMBL" id="SEYY01012539">
    <property type="protein sequence ID" value="KAB7500825.1"/>
    <property type="molecule type" value="Genomic_DNA"/>
</dbReference>
<evidence type="ECO:0000256" key="1">
    <source>
        <dbReference type="SAM" id="Phobius"/>
    </source>
</evidence>
<keyword evidence="3" id="KW-1185">Reference proteome</keyword>
<sequence>MYPERDLIERNRGLETDIKMSSIVLRRLIFTIFALSLFLLLPCSAYRFINPRNNIPLVYSNQPTIYAQQSDFPKPIPWNTFVALYSKFNKEKENEKSGVCDCKEKSSGERPVEVYLNPDCLESVLPNISQFYSLNYLTNHLPVPVNACFSTCPLILPLCLTNVFRYYSSFYDVEFWHHDDNVTEDSVKCPSLEIEFRAQSWMVSPSYCGTSDYAVCQVSFDLNSKLVRPTSQKKIRNIKRQTSFDLNKIMKVLMCRRLTNLMSLPLYTSFFDVEFWHHDDNVTEESEKCPSLEIEFQAQSWMVSPSYCGTKDYAVCQVTFDLNSKLVRPTSQKKIRNKKRQTSFDLNKIMKLHKDKDQNFEKKVLFLNKGSINCYKSSLQLVVLERSSSKPKISISLGLTN</sequence>
<keyword evidence="1" id="KW-0472">Membrane</keyword>
<dbReference type="Proteomes" id="UP000326759">
    <property type="component" value="Unassembled WGS sequence"/>
</dbReference>
<keyword evidence="1" id="KW-1133">Transmembrane helix</keyword>
<keyword evidence="1" id="KW-0812">Transmembrane</keyword>